<dbReference type="PROSITE" id="PS51186">
    <property type="entry name" value="GNAT"/>
    <property type="match status" value="1"/>
</dbReference>
<dbReference type="AlphaFoldDB" id="A0A1I5PNG3"/>
<keyword evidence="2" id="KW-0808">Transferase</keyword>
<sequence length="181" mass="20203">MTISVLTTRQLDQYLDDVSALHKLVFPDASIDISPNNELLTYGLVLDGSAAQKATNKVVGFGAVYTRKMQQGTRTFNAGIVGGIAIHPDYREKGFCSHLMAQLEFAQIQANVEHSFLFAYEPRVYHAVGYQMLHAPIHFFDTPSNQWASFVYRGGMVKSFGKENGLPIEPHTLIEFNGQVY</sequence>
<dbReference type="InterPro" id="IPR000182">
    <property type="entry name" value="GNAT_dom"/>
</dbReference>
<reference evidence="2 3" key="1">
    <citation type="submission" date="2016-10" db="EMBL/GenBank/DDBJ databases">
        <authorList>
            <person name="de Groot N.N."/>
        </authorList>
    </citation>
    <scope>NUCLEOTIDE SEQUENCE [LARGE SCALE GENOMIC DNA]</scope>
    <source>
        <strain evidence="2 3">DSM 15893</strain>
    </source>
</reference>
<proteinExistence type="predicted"/>
<dbReference type="OrthoDB" id="5893234at2"/>
<name>A0A1I5PNG3_9GAMM</name>
<accession>A0A1I5PNG3</accession>
<gene>
    <name evidence="2" type="ORF">SAMN03084138_01984</name>
</gene>
<evidence type="ECO:0000313" key="3">
    <source>
        <dbReference type="Proteomes" id="UP000182692"/>
    </source>
</evidence>
<dbReference type="Proteomes" id="UP000182692">
    <property type="component" value="Unassembled WGS sequence"/>
</dbReference>
<dbReference type="GeneID" id="35870199"/>
<dbReference type="RefSeq" id="WP_017008337.1">
    <property type="nucleotide sequence ID" value="NZ_FOWR01000013.1"/>
</dbReference>
<organism evidence="2 3">
    <name type="scientific">Enterovibrio norvegicus DSM 15893</name>
    <dbReference type="NCBI Taxonomy" id="1121869"/>
    <lineage>
        <taxon>Bacteria</taxon>
        <taxon>Pseudomonadati</taxon>
        <taxon>Pseudomonadota</taxon>
        <taxon>Gammaproteobacteria</taxon>
        <taxon>Vibrionales</taxon>
        <taxon>Vibrionaceae</taxon>
        <taxon>Enterovibrio</taxon>
    </lineage>
</organism>
<evidence type="ECO:0000313" key="2">
    <source>
        <dbReference type="EMBL" id="SFP35603.1"/>
    </source>
</evidence>
<dbReference type="STRING" id="1121869.SAMN03084138_01984"/>
<dbReference type="InterPro" id="IPR016181">
    <property type="entry name" value="Acyl_CoA_acyltransferase"/>
</dbReference>
<dbReference type="EMBL" id="FOWR01000013">
    <property type="protein sequence ID" value="SFP35603.1"/>
    <property type="molecule type" value="Genomic_DNA"/>
</dbReference>
<feature type="domain" description="N-acetyltransferase" evidence="1">
    <location>
        <begin position="1"/>
        <end position="157"/>
    </location>
</feature>
<protein>
    <submittedName>
        <fullName evidence="2">Acetyltransferase (GNAT) domain-containing protein</fullName>
    </submittedName>
</protein>
<dbReference type="Gene3D" id="3.40.630.30">
    <property type="match status" value="1"/>
</dbReference>
<dbReference type="Pfam" id="PF13527">
    <property type="entry name" value="Acetyltransf_9"/>
    <property type="match status" value="1"/>
</dbReference>
<evidence type="ECO:0000259" key="1">
    <source>
        <dbReference type="PROSITE" id="PS51186"/>
    </source>
</evidence>
<dbReference type="SUPFAM" id="SSF55729">
    <property type="entry name" value="Acyl-CoA N-acyltransferases (Nat)"/>
    <property type="match status" value="1"/>
</dbReference>
<dbReference type="CDD" id="cd04301">
    <property type="entry name" value="NAT_SF"/>
    <property type="match status" value="1"/>
</dbReference>
<dbReference type="GO" id="GO:0016747">
    <property type="term" value="F:acyltransferase activity, transferring groups other than amino-acyl groups"/>
    <property type="evidence" value="ECO:0007669"/>
    <property type="project" value="InterPro"/>
</dbReference>